<dbReference type="Pfam" id="PF08282">
    <property type="entry name" value="Hydrolase_3"/>
    <property type="match status" value="1"/>
</dbReference>
<protein>
    <submittedName>
        <fullName evidence="1">HAD family hydrolase</fullName>
    </submittedName>
</protein>
<dbReference type="GO" id="GO:0016787">
    <property type="term" value="F:hydrolase activity"/>
    <property type="evidence" value="ECO:0007669"/>
    <property type="project" value="UniProtKB-KW"/>
</dbReference>
<dbReference type="InterPro" id="IPR006379">
    <property type="entry name" value="HAD-SF_hydro_IIB"/>
</dbReference>
<accession>A0ABS5CD47</accession>
<evidence type="ECO:0000313" key="2">
    <source>
        <dbReference type="Proteomes" id="UP000673394"/>
    </source>
</evidence>
<dbReference type="Gene3D" id="3.30.1240.10">
    <property type="match status" value="1"/>
</dbReference>
<dbReference type="EMBL" id="JAGKSP010000005">
    <property type="protein sequence ID" value="MBP3963876.1"/>
    <property type="molecule type" value="Genomic_DNA"/>
</dbReference>
<dbReference type="NCBIfam" id="TIGR01484">
    <property type="entry name" value="HAD-SF-IIB"/>
    <property type="match status" value="1"/>
</dbReference>
<dbReference type="SFLD" id="SFLDG01140">
    <property type="entry name" value="C2.B:_Phosphomannomutase_and_P"/>
    <property type="match status" value="1"/>
</dbReference>
<name>A0ABS5CD47_9BACL</name>
<dbReference type="InterPro" id="IPR000150">
    <property type="entry name" value="Cof"/>
</dbReference>
<sequence length="265" mass="29487">MMQAAAIVLDLDGTLLNSNKEVSPRNLRAVRQCRERNIPVIIATARPPRAIMQLLPAELLDLGIMIYYNGALVVSERLEMHEHFPLDPLLLGELIAYLESCECMPQISVEASDKWYSNKELDYSALIKVHERPALLSLEELASLAASKLLVTNFSAVDELVNQYGKRANILHTDAGQLVQIMSIQATKEQALMMVCSRLNITAEQIIVFGDDYNDLGLFRICGYPIAMGNAIRELQEIAYKVTDTNDNDGVALVLEQLLLEAEVS</sequence>
<dbReference type="RefSeq" id="WP_210658702.1">
    <property type="nucleotide sequence ID" value="NZ_JAGKSP010000005.1"/>
</dbReference>
<comment type="caution">
    <text evidence="1">The sequence shown here is derived from an EMBL/GenBank/DDBJ whole genome shotgun (WGS) entry which is preliminary data.</text>
</comment>
<dbReference type="PROSITE" id="PS01228">
    <property type="entry name" value="COF_1"/>
    <property type="match status" value="1"/>
</dbReference>
<dbReference type="InterPro" id="IPR023214">
    <property type="entry name" value="HAD_sf"/>
</dbReference>
<dbReference type="Proteomes" id="UP000673394">
    <property type="component" value="Unassembled WGS sequence"/>
</dbReference>
<reference evidence="1 2" key="1">
    <citation type="submission" date="2021-04" db="EMBL/GenBank/DDBJ databases">
        <title>Paenibacillus sp. DLE-14 whole genome sequence.</title>
        <authorList>
            <person name="Ham Y.J."/>
        </authorList>
    </citation>
    <scope>NUCLEOTIDE SEQUENCE [LARGE SCALE GENOMIC DNA]</scope>
    <source>
        <strain evidence="1 2">DLE-14</strain>
    </source>
</reference>
<dbReference type="PANTHER" id="PTHR10000:SF8">
    <property type="entry name" value="HAD SUPERFAMILY HYDROLASE-LIKE, TYPE 3"/>
    <property type="match status" value="1"/>
</dbReference>
<keyword evidence="1" id="KW-0378">Hydrolase</keyword>
<dbReference type="NCBIfam" id="TIGR00099">
    <property type="entry name" value="Cof-subfamily"/>
    <property type="match status" value="1"/>
</dbReference>
<dbReference type="SFLD" id="SFLDS00003">
    <property type="entry name" value="Haloacid_Dehalogenase"/>
    <property type="match status" value="1"/>
</dbReference>
<keyword evidence="2" id="KW-1185">Reference proteome</keyword>
<proteinExistence type="predicted"/>
<evidence type="ECO:0000313" key="1">
    <source>
        <dbReference type="EMBL" id="MBP3963876.1"/>
    </source>
</evidence>
<gene>
    <name evidence="1" type="ORF">I8J30_14260</name>
</gene>
<dbReference type="PANTHER" id="PTHR10000">
    <property type="entry name" value="PHOSPHOSERINE PHOSPHATASE"/>
    <property type="match status" value="1"/>
</dbReference>
<dbReference type="SUPFAM" id="SSF56784">
    <property type="entry name" value="HAD-like"/>
    <property type="match status" value="1"/>
</dbReference>
<dbReference type="InterPro" id="IPR036412">
    <property type="entry name" value="HAD-like_sf"/>
</dbReference>
<dbReference type="Gene3D" id="3.40.50.1000">
    <property type="entry name" value="HAD superfamily/HAD-like"/>
    <property type="match status" value="1"/>
</dbReference>
<organism evidence="1 2">
    <name type="scientific">Paenibacillus lignilyticus</name>
    <dbReference type="NCBI Taxonomy" id="1172615"/>
    <lineage>
        <taxon>Bacteria</taxon>
        <taxon>Bacillati</taxon>
        <taxon>Bacillota</taxon>
        <taxon>Bacilli</taxon>
        <taxon>Bacillales</taxon>
        <taxon>Paenibacillaceae</taxon>
        <taxon>Paenibacillus</taxon>
    </lineage>
</organism>